<dbReference type="EMBL" id="LR798282">
    <property type="protein sequence ID" value="CAB5220233.1"/>
    <property type="molecule type" value="Genomic_DNA"/>
</dbReference>
<protein>
    <submittedName>
        <fullName evidence="1">Uncharacterized protein</fullName>
    </submittedName>
</protein>
<reference evidence="1" key="1">
    <citation type="submission" date="2020-05" db="EMBL/GenBank/DDBJ databases">
        <authorList>
            <person name="Chiriac C."/>
            <person name="Salcher M."/>
            <person name="Ghai R."/>
            <person name="Kavagutti S V."/>
        </authorList>
    </citation>
    <scope>NUCLEOTIDE SEQUENCE</scope>
</reference>
<accession>A0A6J7WYZ4</accession>
<organism evidence="1">
    <name type="scientific">uncultured Caudovirales phage</name>
    <dbReference type="NCBI Taxonomy" id="2100421"/>
    <lineage>
        <taxon>Viruses</taxon>
        <taxon>Duplodnaviria</taxon>
        <taxon>Heunggongvirae</taxon>
        <taxon>Uroviricota</taxon>
        <taxon>Caudoviricetes</taxon>
        <taxon>Peduoviridae</taxon>
        <taxon>Maltschvirus</taxon>
        <taxon>Maltschvirus maltsch</taxon>
    </lineage>
</organism>
<evidence type="ECO:0000313" key="1">
    <source>
        <dbReference type="EMBL" id="CAB5220233.1"/>
    </source>
</evidence>
<name>A0A6J7WYZ4_9CAUD</name>
<gene>
    <name evidence="1" type="ORF">UFOVP235_15</name>
</gene>
<sequence>MTLPASGTISMSQFSTEMGQAATYSATIAWINANAKVASNSLSGHYGKAWYNKYVGTNCNTGNCPVYLTSNCGIYQCQNCLLANSQCSTNDGRSWLQANCNCGGPYNCNVSASFTYDCACINCDCNCNC</sequence>
<proteinExistence type="predicted"/>